<dbReference type="CDD" id="cd17511">
    <property type="entry name" value="YbjN_AmyR-like"/>
    <property type="match status" value="1"/>
</dbReference>
<accession>A0A238J9R5</accession>
<dbReference type="EMBL" id="FXXP01000001">
    <property type="protein sequence ID" value="SMX26927.1"/>
    <property type="molecule type" value="Genomic_DNA"/>
</dbReference>
<organism evidence="1 2">
    <name type="scientific">Pelagimonas phthalicica</name>
    <dbReference type="NCBI Taxonomy" id="1037362"/>
    <lineage>
        <taxon>Bacteria</taxon>
        <taxon>Pseudomonadati</taxon>
        <taxon>Pseudomonadota</taxon>
        <taxon>Alphaproteobacteria</taxon>
        <taxon>Rhodobacterales</taxon>
        <taxon>Roseobacteraceae</taxon>
        <taxon>Pelagimonas</taxon>
    </lineage>
</organism>
<evidence type="ECO:0000313" key="1">
    <source>
        <dbReference type="EMBL" id="SMX26927.1"/>
    </source>
</evidence>
<dbReference type="Proteomes" id="UP000225972">
    <property type="component" value="Unassembled WGS sequence"/>
</dbReference>
<proteinExistence type="predicted"/>
<keyword evidence="2" id="KW-1185">Reference proteome</keyword>
<gene>
    <name evidence="1" type="ORF">TRP8649_01025</name>
</gene>
<dbReference type="AlphaFoldDB" id="A0A238J9R5"/>
<protein>
    <recommendedName>
        <fullName evidence="3">Sensory transduction regulator</fullName>
    </recommendedName>
</protein>
<dbReference type="Pfam" id="PF10722">
    <property type="entry name" value="YbjN"/>
    <property type="match status" value="1"/>
</dbReference>
<sequence length="208" mass="23678">MGPFYREMRRWQSKDHVPQIITGEGRFTGIGTRELDCYSAAIVKDIIHFTKGHTMRKFLISAGFTLLPLAAAAQSTVDASDANVLAALLKNEGYFIDITTDKVGDPLLKGKLDGTNYDIFFYDCTNNANCRTIQFQVGYDMTNGMSLQRANQWNSDMRYATVHLDDEMDPFLQMDLNIDYGVSSENFVDNFKMWANVLGQFEDFIDWN</sequence>
<evidence type="ECO:0000313" key="2">
    <source>
        <dbReference type="Proteomes" id="UP000225972"/>
    </source>
</evidence>
<reference evidence="2" key="1">
    <citation type="submission" date="2017-05" db="EMBL/GenBank/DDBJ databases">
        <authorList>
            <person name="Rodrigo-Torres L."/>
            <person name="Arahal R. D."/>
            <person name="Lucena T."/>
        </authorList>
    </citation>
    <scope>NUCLEOTIDE SEQUENCE [LARGE SCALE GENOMIC DNA]</scope>
    <source>
        <strain evidence="2">CECT 8649</strain>
    </source>
</reference>
<evidence type="ECO:0008006" key="3">
    <source>
        <dbReference type="Google" id="ProtNLM"/>
    </source>
</evidence>
<dbReference type="InterPro" id="IPR019660">
    <property type="entry name" value="Put_sensory_transdc_reg_YbjN"/>
</dbReference>
<name>A0A238J9R5_9RHOB</name>